<evidence type="ECO:0000256" key="6">
    <source>
        <dbReference type="ARBA" id="ARBA00022648"/>
    </source>
</evidence>
<comment type="function">
    <text evidence="10">VP5 protein is one of the two proteins (with VP2) which constitute the virus particle outer capsid. Acts as a membrane permeabilization protein that mediates release of viral particles from endosomal compartments into the cytoplasm. Permeabilization activity is probably negatively regulated by VP2 and is triggered by endosomal degradation of VP2 and exposure to low pH.</text>
</comment>
<name>A0A1D6XW74_BTV12</name>
<proteinExistence type="inferred from homology"/>
<dbReference type="GO" id="GO:0039624">
    <property type="term" value="C:viral outer capsid"/>
    <property type="evidence" value="ECO:0007669"/>
    <property type="project" value="UniProtKB-KW"/>
</dbReference>
<organism evidence="12">
    <name type="scientific">Bluetongue virus 12</name>
    <name type="common">BTV-12</name>
    <dbReference type="NCBI Taxonomy" id="94966"/>
    <lineage>
        <taxon>Viruses</taxon>
        <taxon>Riboviria</taxon>
        <taxon>Orthornavirae</taxon>
        <taxon>Duplornaviricota</taxon>
        <taxon>Resentoviricetes</taxon>
        <taxon>Reovirales</taxon>
        <taxon>Sedoreoviridae</taxon>
        <taxon>Orbivirus</taxon>
        <taxon>Orbivirus caerulinguae</taxon>
        <taxon>Bluetongue virus</taxon>
    </lineage>
</organism>
<dbReference type="EMBL" id="KT946756">
    <property type="protein sequence ID" value="ALK26489.1"/>
    <property type="molecule type" value="Genomic_RNA"/>
</dbReference>
<sequence>MMGKIIKSLGKFGKKVGNALTSKTAQKIYKTIGSAAERFAESEMGSAAIDGLIQGSVHSIMTGDSYGESVKQAVILNVLGGGDTIADPLSPGENEIYRKLKQLEDEQKGEIVRTKHNTEILKKFGNDLDEVYKFATQEHKVGEHEEDQIKMLEKALKSYIGVFKAENDSIDKLRKALCVESTERTEEETKMISEYRDKIDALRSAIEVEKEGLQEEAIQEIAGMSAEVLEAAAEEVPLFGAGVATSIATARAIEGAYKIKAVISALTGIDLTHLNVPKVQPKTLEAILDVPKSVDIPDLRLTEGLIAKMDKISENISEVDHIQNVIVPKLKKAVEEDRENITDWSEKRIHPKTAQRFKIPQTQKPSMHIYAAPWDSDEVFIFHVISPHHKNESFFLGFDLEIEYVFYEDLTQHWHALGTAQSTYGRTFREAYKEFFLLASNVAGQTAIHQRRLLRSRSNHPIYLGMHDYEVSYAQIKMNAMALVSNEDLQMHILRGPIHFQRRTIVAALKYGIKILTQPDDVSIMLRNA</sequence>
<evidence type="ECO:0000313" key="11">
    <source>
        <dbReference type="EMBL" id="ALK26489.1"/>
    </source>
</evidence>
<evidence type="ECO:0000256" key="7">
    <source>
        <dbReference type="ARBA" id="ARBA00022770"/>
    </source>
</evidence>
<dbReference type="InterPro" id="IPR000145">
    <property type="entry name" value="Capsid_VP5_Orbivir"/>
</dbReference>
<evidence type="ECO:0000256" key="3">
    <source>
        <dbReference type="ARBA" id="ARBA00015353"/>
    </source>
</evidence>
<evidence type="ECO:0000256" key="8">
    <source>
        <dbReference type="ARBA" id="ARBA00022844"/>
    </source>
</evidence>
<dbReference type="SMR" id="A0A1D6XW74"/>
<keyword evidence="8" id="KW-0946">Virion</keyword>
<accession>A0A1D6XW74</accession>
<dbReference type="Pfam" id="PF00901">
    <property type="entry name" value="Orbi_VP5"/>
    <property type="match status" value="1"/>
</dbReference>
<keyword evidence="5" id="KW-1162">Viral penetration into host cytoplasm</keyword>
<evidence type="ECO:0000256" key="10">
    <source>
        <dbReference type="ARBA" id="ARBA00024835"/>
    </source>
</evidence>
<evidence type="ECO:0000256" key="1">
    <source>
        <dbReference type="ARBA" id="ARBA00004328"/>
    </source>
</evidence>
<protein>
    <recommendedName>
        <fullName evidence="3">Outer capsid protein VP5</fullName>
    </recommendedName>
</protein>
<evidence type="ECO:0000256" key="5">
    <source>
        <dbReference type="ARBA" id="ARBA00022595"/>
    </source>
</evidence>
<reference evidence="12" key="1">
    <citation type="submission" date="2015-10" db="EMBL/GenBank/DDBJ databases">
        <authorList>
            <person name="Gilbert D.G."/>
        </authorList>
    </citation>
    <scope>NUCLEOTIDE SEQUENCE</scope>
    <source>
        <strain evidence="11">BTV12/ISR-2078/11</strain>
        <strain evidence="12">BTV12/ISR-2993/10</strain>
    </source>
</reference>
<evidence type="ECO:0000313" key="12">
    <source>
        <dbReference type="EMBL" id="ALK26491.1"/>
    </source>
</evidence>
<evidence type="ECO:0000256" key="4">
    <source>
        <dbReference type="ARBA" id="ARBA00022561"/>
    </source>
</evidence>
<dbReference type="EMBL" id="KT946758">
    <property type="protein sequence ID" value="ALK26491.1"/>
    <property type="molecule type" value="Genomic_RNA"/>
</dbReference>
<comment type="subcellular location">
    <subcellularLocation>
        <location evidence="1">Virion</location>
    </subcellularLocation>
</comment>
<keyword evidence="7" id="KW-1152">Outer capsid protein</keyword>
<keyword evidence="6" id="KW-1173">Viral penetration via permeabilization of host membrane</keyword>
<dbReference type="GO" id="GO:0005198">
    <property type="term" value="F:structural molecule activity"/>
    <property type="evidence" value="ECO:0007669"/>
    <property type="project" value="InterPro"/>
</dbReference>
<evidence type="ECO:0000256" key="2">
    <source>
        <dbReference type="ARBA" id="ARBA00007624"/>
    </source>
</evidence>
<keyword evidence="9" id="KW-1160">Virus entry into host cell</keyword>
<comment type="similarity">
    <text evidence="2">Belongs to the orbivirus VP5 family.</text>
</comment>
<evidence type="ECO:0000256" key="9">
    <source>
        <dbReference type="ARBA" id="ARBA00023296"/>
    </source>
</evidence>
<keyword evidence="4" id="KW-0167">Capsid protein</keyword>
<dbReference type="GO" id="GO:0140267">
    <property type="term" value="P:symbiont entry into host cell via permeabilization of host membrane"/>
    <property type="evidence" value="ECO:0007669"/>
    <property type="project" value="UniProtKB-KW"/>
</dbReference>